<dbReference type="SUPFAM" id="SSF50494">
    <property type="entry name" value="Trypsin-like serine proteases"/>
    <property type="match status" value="1"/>
</dbReference>
<evidence type="ECO:0000313" key="3">
    <source>
        <dbReference type="Proteomes" id="UP000002058"/>
    </source>
</evidence>
<dbReference type="VEuPathDB" id="FungiDB:UREG_01000"/>
<dbReference type="InterPro" id="IPR001254">
    <property type="entry name" value="Trypsin_dom"/>
</dbReference>
<feature type="domain" description="Peptidase S1" evidence="1">
    <location>
        <begin position="286"/>
        <end position="434"/>
    </location>
</feature>
<dbReference type="eggNOG" id="ENOG502QR0D">
    <property type="taxonomic scope" value="Eukaryota"/>
</dbReference>
<dbReference type="Pfam" id="PF00089">
    <property type="entry name" value="Trypsin"/>
    <property type="match status" value="1"/>
</dbReference>
<dbReference type="AlphaFoldDB" id="C4JFI6"/>
<dbReference type="InParanoid" id="C4JFI6"/>
<evidence type="ECO:0000313" key="2">
    <source>
        <dbReference type="EMBL" id="EEP76151.1"/>
    </source>
</evidence>
<dbReference type="InterPro" id="IPR009003">
    <property type="entry name" value="Peptidase_S1_PA"/>
</dbReference>
<dbReference type="RefSeq" id="XP_002541484.1">
    <property type="nucleotide sequence ID" value="XM_002541438.1"/>
</dbReference>
<dbReference type="OrthoDB" id="5424209at2759"/>
<evidence type="ECO:0000259" key="1">
    <source>
        <dbReference type="Pfam" id="PF00089"/>
    </source>
</evidence>
<dbReference type="OMA" id="CAHRTER"/>
<name>C4JFI6_UNCRE</name>
<dbReference type="GeneID" id="8441821"/>
<organism evidence="2 3">
    <name type="scientific">Uncinocarpus reesii (strain UAMH 1704)</name>
    <dbReference type="NCBI Taxonomy" id="336963"/>
    <lineage>
        <taxon>Eukaryota</taxon>
        <taxon>Fungi</taxon>
        <taxon>Dikarya</taxon>
        <taxon>Ascomycota</taxon>
        <taxon>Pezizomycotina</taxon>
        <taxon>Eurotiomycetes</taxon>
        <taxon>Eurotiomycetidae</taxon>
        <taxon>Onygenales</taxon>
        <taxon>Onygenaceae</taxon>
        <taxon>Uncinocarpus</taxon>
    </lineage>
</organism>
<protein>
    <recommendedName>
        <fullName evidence="1">Peptidase S1 domain-containing protein</fullName>
    </recommendedName>
</protein>
<dbReference type="STRING" id="336963.C4JFI6"/>
<reference evidence="3" key="1">
    <citation type="journal article" date="2009" name="Genome Res.">
        <title>Comparative genomic analyses of the human fungal pathogens Coccidioides and their relatives.</title>
        <authorList>
            <person name="Sharpton T.J."/>
            <person name="Stajich J.E."/>
            <person name="Rounsley S.D."/>
            <person name="Gardner M.J."/>
            <person name="Wortman J.R."/>
            <person name="Jordar V.S."/>
            <person name="Maiti R."/>
            <person name="Kodira C.D."/>
            <person name="Neafsey D.E."/>
            <person name="Zeng Q."/>
            <person name="Hung C.-Y."/>
            <person name="McMahan C."/>
            <person name="Muszewska A."/>
            <person name="Grynberg M."/>
            <person name="Mandel M.A."/>
            <person name="Kellner E.M."/>
            <person name="Barker B.M."/>
            <person name="Galgiani J.N."/>
            <person name="Orbach M.J."/>
            <person name="Kirkland T.N."/>
            <person name="Cole G.T."/>
            <person name="Henn M.R."/>
            <person name="Birren B.W."/>
            <person name="Taylor J.W."/>
        </authorList>
    </citation>
    <scope>NUCLEOTIDE SEQUENCE [LARGE SCALE GENOMIC DNA]</scope>
    <source>
        <strain evidence="3">UAMH 1704</strain>
    </source>
</reference>
<proteinExistence type="predicted"/>
<dbReference type="EMBL" id="CH476615">
    <property type="protein sequence ID" value="EEP76151.1"/>
    <property type="molecule type" value="Genomic_DNA"/>
</dbReference>
<dbReference type="HOGENOM" id="CLU_028989_0_0_1"/>
<dbReference type="KEGG" id="ure:UREG_01000"/>
<sequence>MSVEIADPRVFEPMQYSPIFPTDTIYPVWDAVCDAILDLDIQGCRAVECFRYGRDTNDQNPQMVIVTVSPSVKNKFKQTREQIVGILNHFQLQAVGVSIVKGEIERSDTFEQWRLPQDGPKEGGHAGLSLGKRGISTSSGTFGGWVEIQDATGEWLRLGLTCFHCVDPTKQANIAPPQFLTRWYTHGISANDADAKKYLRVDQPSMHDIKNDLAILEKFIKSDRALLQAGESVNQPDMKEYERIEALLRKHMVRKSHIEQFCASENHHLGHVYAGSGYREKPVLGGYSSWETTMDWALIDVKDQRVRDNDITVHGTPVIPSIEGLTTLKGWDMAKLLDKYRSGGTECLYKIGQSTGFTAGWYNSIKSIHVATRINQHGKEEMKVTKEHAILGRSGQRFAAPGDSGSFVFTEKGEVVGMIFAGRKDRNISYFTHISHLFEDIKAITGCIGVRIYA</sequence>
<gene>
    <name evidence="2" type="ORF">UREG_01000</name>
</gene>
<dbReference type="GO" id="GO:0004252">
    <property type="term" value="F:serine-type endopeptidase activity"/>
    <property type="evidence" value="ECO:0007669"/>
    <property type="project" value="InterPro"/>
</dbReference>
<dbReference type="GO" id="GO:0006508">
    <property type="term" value="P:proteolysis"/>
    <property type="evidence" value="ECO:0007669"/>
    <property type="project" value="InterPro"/>
</dbReference>
<keyword evidence="3" id="KW-1185">Reference proteome</keyword>
<dbReference type="Proteomes" id="UP000002058">
    <property type="component" value="Unassembled WGS sequence"/>
</dbReference>
<accession>C4JFI6</accession>